<reference evidence="3 4" key="2">
    <citation type="submission" date="2018-03" db="EMBL/GenBank/DDBJ databases">
        <authorList>
            <person name="Keele B.F."/>
        </authorList>
    </citation>
    <scope>NUCLEOTIDE SEQUENCE [LARGE SCALE GENOMIC DNA]</scope>
    <source>
        <strain evidence="3 4">CCALA 016</strain>
    </source>
</reference>
<dbReference type="RefSeq" id="WP_106457486.1">
    <property type="nucleotide sequence ID" value="NZ_PXOH01000014.1"/>
</dbReference>
<comment type="caution">
    <text evidence="3">The sequence shown here is derived from an EMBL/GenBank/DDBJ whole genome shotgun (WGS) entry which is preliminary data.</text>
</comment>
<organism evidence="3 4">
    <name type="scientific">Aphanothece hegewaldii CCALA 016</name>
    <dbReference type="NCBI Taxonomy" id="2107694"/>
    <lineage>
        <taxon>Bacteria</taxon>
        <taxon>Bacillati</taxon>
        <taxon>Cyanobacteriota</taxon>
        <taxon>Cyanophyceae</taxon>
        <taxon>Oscillatoriophycideae</taxon>
        <taxon>Chroococcales</taxon>
        <taxon>Aphanothecaceae</taxon>
        <taxon>Aphanothece</taxon>
    </lineage>
</organism>
<dbReference type="Gene3D" id="1.20.120.330">
    <property type="entry name" value="Nucleotidyltransferases domain 2"/>
    <property type="match status" value="1"/>
</dbReference>
<gene>
    <name evidence="3" type="ORF">C7H19_13940</name>
</gene>
<dbReference type="Pfam" id="PF05168">
    <property type="entry name" value="HEPN"/>
    <property type="match status" value="1"/>
</dbReference>
<evidence type="ECO:0000259" key="2">
    <source>
        <dbReference type="Pfam" id="PF05168"/>
    </source>
</evidence>
<accession>A0A2T1LWL9</accession>
<dbReference type="EMBL" id="PXOH01000014">
    <property type="protein sequence ID" value="PSF36302.1"/>
    <property type="molecule type" value="Genomic_DNA"/>
</dbReference>
<protein>
    <submittedName>
        <fullName evidence="3">DNA-binding protein</fullName>
    </submittedName>
</protein>
<dbReference type="PANTHER" id="PTHR36565:SF1">
    <property type="entry name" value="UPF0332 PROTEIN TM_1000"/>
    <property type="match status" value="1"/>
</dbReference>
<keyword evidence="3" id="KW-0238">DNA-binding</keyword>
<feature type="domain" description="HEPN" evidence="2">
    <location>
        <begin position="7"/>
        <end position="121"/>
    </location>
</feature>
<dbReference type="OrthoDB" id="5767335at2"/>
<evidence type="ECO:0000313" key="3">
    <source>
        <dbReference type="EMBL" id="PSF36302.1"/>
    </source>
</evidence>
<evidence type="ECO:0000313" key="4">
    <source>
        <dbReference type="Proteomes" id="UP000239001"/>
    </source>
</evidence>
<sequence>MTPEQAALLNKAEESLTAANLLADNGLYDFAASRAYYTMFYVAEALLLNQNLTFSKHSAVISAFGREFAGKGAVPVEYHRYLIDAQDKRNKGDYSIDSNITESQAREQIAHAAEFLELGKRLL</sequence>
<dbReference type="PANTHER" id="PTHR36565">
    <property type="entry name" value="UPF0332 PROTEIN TM_1000"/>
    <property type="match status" value="1"/>
</dbReference>
<dbReference type="InterPro" id="IPR007842">
    <property type="entry name" value="HEPN_dom"/>
</dbReference>
<dbReference type="AlphaFoldDB" id="A0A2T1LWL9"/>
<dbReference type="GO" id="GO:0003677">
    <property type="term" value="F:DNA binding"/>
    <property type="evidence" value="ECO:0007669"/>
    <property type="project" value="UniProtKB-KW"/>
</dbReference>
<proteinExistence type="inferred from homology"/>
<dbReference type="InterPro" id="IPR052226">
    <property type="entry name" value="UPF0332_toxin"/>
</dbReference>
<comment type="similarity">
    <text evidence="1">Belongs to the UPF0332 family.</text>
</comment>
<dbReference type="Proteomes" id="UP000239001">
    <property type="component" value="Unassembled WGS sequence"/>
</dbReference>
<evidence type="ECO:0000256" key="1">
    <source>
        <dbReference type="ARBA" id="ARBA00038248"/>
    </source>
</evidence>
<keyword evidence="4" id="KW-1185">Reference proteome</keyword>
<name>A0A2T1LWL9_9CHRO</name>
<reference evidence="3 4" key="1">
    <citation type="submission" date="2018-03" db="EMBL/GenBank/DDBJ databases">
        <title>The ancient ancestry and fast evolution of plastids.</title>
        <authorList>
            <person name="Moore K.R."/>
            <person name="Magnabosco C."/>
            <person name="Momper L."/>
            <person name="Gold D.A."/>
            <person name="Bosak T."/>
            <person name="Fournier G.P."/>
        </authorList>
    </citation>
    <scope>NUCLEOTIDE SEQUENCE [LARGE SCALE GENOMIC DNA]</scope>
    <source>
        <strain evidence="3 4">CCALA 016</strain>
    </source>
</reference>